<dbReference type="PRINTS" id="PR00405">
    <property type="entry name" value="REVINTRACTNG"/>
</dbReference>
<evidence type="ECO:0000259" key="3">
    <source>
        <dbReference type="PROSITE" id="PS50115"/>
    </source>
</evidence>
<feature type="compositionally biased region" description="Polar residues" evidence="2">
    <location>
        <begin position="318"/>
        <end position="337"/>
    </location>
</feature>
<dbReference type="PANTHER" id="PTHR45705">
    <property type="entry name" value="FI20236P1"/>
    <property type="match status" value="1"/>
</dbReference>
<keyword evidence="1" id="KW-0479">Metal-binding</keyword>
<name>A0A9P4L928_9PLEO</name>
<dbReference type="InterPro" id="IPR001164">
    <property type="entry name" value="ArfGAP_dom"/>
</dbReference>
<feature type="compositionally biased region" description="Low complexity" evidence="2">
    <location>
        <begin position="305"/>
        <end position="317"/>
    </location>
</feature>
<evidence type="ECO:0000313" key="4">
    <source>
        <dbReference type="EMBL" id="KAF1845948.1"/>
    </source>
</evidence>
<dbReference type="CDD" id="cd08204">
    <property type="entry name" value="ArfGap"/>
    <property type="match status" value="1"/>
</dbReference>
<comment type="caution">
    <text evidence="4">The sequence shown here is derived from an EMBL/GenBank/DDBJ whole genome shotgun (WGS) entry which is preliminary data.</text>
</comment>
<dbReference type="SMART" id="SM00105">
    <property type="entry name" value="ArfGap"/>
    <property type="match status" value="1"/>
</dbReference>
<feature type="compositionally biased region" description="Polar residues" evidence="2">
    <location>
        <begin position="88"/>
        <end position="102"/>
    </location>
</feature>
<evidence type="ECO:0000256" key="2">
    <source>
        <dbReference type="SAM" id="MobiDB-lite"/>
    </source>
</evidence>
<dbReference type="Pfam" id="PF01412">
    <property type="entry name" value="ArfGap"/>
    <property type="match status" value="1"/>
</dbReference>
<feature type="compositionally biased region" description="Polar residues" evidence="2">
    <location>
        <begin position="133"/>
        <end position="144"/>
    </location>
</feature>
<dbReference type="Gene3D" id="1.10.8.10">
    <property type="entry name" value="DNA helicase RuvA subunit, C-terminal domain"/>
    <property type="match status" value="1"/>
</dbReference>
<dbReference type="InterPro" id="IPR051718">
    <property type="entry name" value="ARF_GTPase-activating"/>
</dbReference>
<feature type="compositionally biased region" description="Low complexity" evidence="2">
    <location>
        <begin position="435"/>
        <end position="456"/>
    </location>
</feature>
<feature type="region of interest" description="Disordered" evidence="2">
    <location>
        <begin position="86"/>
        <end position="105"/>
    </location>
</feature>
<dbReference type="SUPFAM" id="SSF46934">
    <property type="entry name" value="UBA-like"/>
    <property type="match status" value="1"/>
</dbReference>
<evidence type="ECO:0000256" key="1">
    <source>
        <dbReference type="PROSITE-ProRule" id="PRU00288"/>
    </source>
</evidence>
<dbReference type="EMBL" id="ML976616">
    <property type="protein sequence ID" value="KAF1845948.1"/>
    <property type="molecule type" value="Genomic_DNA"/>
</dbReference>
<dbReference type="SMART" id="SM00165">
    <property type="entry name" value="UBA"/>
    <property type="match status" value="1"/>
</dbReference>
<dbReference type="GO" id="GO:0005737">
    <property type="term" value="C:cytoplasm"/>
    <property type="evidence" value="ECO:0007669"/>
    <property type="project" value="TreeGrafter"/>
</dbReference>
<feature type="region of interest" description="Disordered" evidence="2">
    <location>
        <begin position="123"/>
        <end position="209"/>
    </location>
</feature>
<keyword evidence="1" id="KW-0862">Zinc</keyword>
<evidence type="ECO:0000313" key="5">
    <source>
        <dbReference type="Proteomes" id="UP000800039"/>
    </source>
</evidence>
<feature type="compositionally biased region" description="Low complexity" evidence="2">
    <location>
        <begin position="339"/>
        <end position="365"/>
    </location>
</feature>
<feature type="compositionally biased region" description="Polar residues" evidence="2">
    <location>
        <begin position="569"/>
        <end position="583"/>
    </location>
</feature>
<dbReference type="FunFam" id="1.10.8.10:FF:000081">
    <property type="entry name" value="GTPase activating protein for Arf"/>
    <property type="match status" value="1"/>
</dbReference>
<dbReference type="Gene3D" id="1.10.220.150">
    <property type="entry name" value="Arf GTPase activating protein"/>
    <property type="match status" value="1"/>
</dbReference>
<feature type="compositionally biased region" description="Polar residues" evidence="2">
    <location>
        <begin position="409"/>
        <end position="426"/>
    </location>
</feature>
<feature type="compositionally biased region" description="Pro residues" evidence="2">
    <location>
        <begin position="588"/>
        <end position="598"/>
    </location>
</feature>
<dbReference type="OrthoDB" id="10266696at2759"/>
<feature type="compositionally biased region" description="Polar residues" evidence="2">
    <location>
        <begin position="462"/>
        <end position="478"/>
    </location>
</feature>
<dbReference type="InterPro" id="IPR037278">
    <property type="entry name" value="ARFGAP/RecO"/>
</dbReference>
<feature type="region of interest" description="Disordered" evidence="2">
    <location>
        <begin position="386"/>
        <end position="662"/>
    </location>
</feature>
<keyword evidence="1" id="KW-0863">Zinc-finger</keyword>
<feature type="compositionally biased region" description="Low complexity" evidence="2">
    <location>
        <begin position="386"/>
        <end position="397"/>
    </location>
</feature>
<dbReference type="RefSeq" id="XP_040788511.1">
    <property type="nucleotide sequence ID" value="XM_040933456.1"/>
</dbReference>
<dbReference type="InterPro" id="IPR015940">
    <property type="entry name" value="UBA"/>
</dbReference>
<dbReference type="FunFam" id="1.10.220.150:FF:000026">
    <property type="entry name" value="GTPase activating protein for Arf, putative"/>
    <property type="match status" value="1"/>
</dbReference>
<dbReference type="AlphaFoldDB" id="A0A9P4L928"/>
<accession>A0A9P4L928</accession>
<dbReference type="GeneID" id="63850707"/>
<feature type="region of interest" description="Disordered" evidence="2">
    <location>
        <begin position="250"/>
        <end position="366"/>
    </location>
</feature>
<dbReference type="InterPro" id="IPR009060">
    <property type="entry name" value="UBA-like_sf"/>
</dbReference>
<gene>
    <name evidence="4" type="ORF">K460DRAFT_366797</name>
</gene>
<dbReference type="PANTHER" id="PTHR45705:SF7">
    <property type="entry name" value="ACTIVATING PROTEIN FOR ARF, PUTATIVE (AFU_ORTHOLOGUE AFUA_4G09120)-RELATED"/>
    <property type="match status" value="1"/>
</dbReference>
<dbReference type="PROSITE" id="PS50115">
    <property type="entry name" value="ARFGAP"/>
    <property type="match status" value="1"/>
</dbReference>
<feature type="compositionally biased region" description="Polar residues" evidence="2">
    <location>
        <begin position="614"/>
        <end position="626"/>
    </location>
</feature>
<dbReference type="GO" id="GO:0008270">
    <property type="term" value="F:zinc ion binding"/>
    <property type="evidence" value="ECO:0007669"/>
    <property type="project" value="UniProtKB-KW"/>
</dbReference>
<feature type="domain" description="Arf-GAP" evidence="3">
    <location>
        <begin position="14"/>
        <end position="137"/>
    </location>
</feature>
<proteinExistence type="predicted"/>
<keyword evidence="5" id="KW-1185">Reference proteome</keyword>
<dbReference type="SUPFAM" id="SSF57863">
    <property type="entry name" value="ArfGap/RecO-like zinc finger"/>
    <property type="match status" value="1"/>
</dbReference>
<organism evidence="4 5">
    <name type="scientific">Cucurbitaria berberidis CBS 394.84</name>
    <dbReference type="NCBI Taxonomy" id="1168544"/>
    <lineage>
        <taxon>Eukaryota</taxon>
        <taxon>Fungi</taxon>
        <taxon>Dikarya</taxon>
        <taxon>Ascomycota</taxon>
        <taxon>Pezizomycotina</taxon>
        <taxon>Dothideomycetes</taxon>
        <taxon>Pleosporomycetidae</taxon>
        <taxon>Pleosporales</taxon>
        <taxon>Pleosporineae</taxon>
        <taxon>Cucurbitariaceae</taxon>
        <taxon>Cucurbitaria</taxon>
    </lineage>
</organism>
<feature type="compositionally biased region" description="Low complexity" evidence="2">
    <location>
        <begin position="480"/>
        <end position="565"/>
    </location>
</feature>
<dbReference type="GO" id="GO:0005096">
    <property type="term" value="F:GTPase activator activity"/>
    <property type="evidence" value="ECO:0007669"/>
    <property type="project" value="InterPro"/>
</dbReference>
<dbReference type="InterPro" id="IPR038508">
    <property type="entry name" value="ArfGAP_dom_sf"/>
</dbReference>
<sequence length="662" mass="72727">MASALNKRQQARNERALQELIKTVPGNSTCADCGARNPGWASWSLGIFLCLRCAALHRKLGTHISKVKSLSMDKWDNAQVDNMKRIGNSESNKTYNPRNTKPQIPIDVDEVDGAMERYIRQKYEQRVYMSDSRPGTRQNTGSTSSEDRPPPLPPKPTGRFGFGLRKAATSPRDLTPPLSPGLGNFGQDTSPPRVNKASRVFGSNINTSGDGLDSKLATLRDMGFPDDKRNSTVLKGLNGNLDRTVEALIRLGEQNPGKSRGSTPTPPTKPGFNGISFDRTRTSPAATSSTNPFDALDAVPPPAQQQPQPTSIQTQQTSYGGSSAQPISPTNSYNPFLSQAPQAPYQQQGYPQQQQQQQQPQQQQQCFNYSQNPYAQQQQSLEQSFQGMQVTGQQSQQPLFPNRTGGYGQTQPSPYAQTNPFHQTSFTPPPMPQISEQYSSFFPPQPQYQSMSSPTSPGNPFLKSSRSQIFTPTTSNPFGQPATQQQVPQQPAPQPQASQNPWMQQQQPQLQQNQASTPQASNPWQSQQQSYQGQQQTYQNQQSYQNPQPSYLNQQQGFQGNPNPFDKTSILSLYNQPQHAPQRTEQPQAPPVPAPTSAPPTQLSGHMNPFASKSGAQQGQPLSAAQTPGVRHVSNESMDFSGLMGGRHSPDAFSGLSANFRR</sequence>
<protein>
    <submittedName>
        <fullName evidence="4">ArfGap-domain-containing protein</fullName>
    </submittedName>
</protein>
<dbReference type="Proteomes" id="UP000800039">
    <property type="component" value="Unassembled WGS sequence"/>
</dbReference>
<reference evidence="4" key="1">
    <citation type="submission" date="2020-01" db="EMBL/GenBank/DDBJ databases">
        <authorList>
            <consortium name="DOE Joint Genome Institute"/>
            <person name="Haridas S."/>
            <person name="Albert R."/>
            <person name="Binder M."/>
            <person name="Bloem J."/>
            <person name="Labutti K."/>
            <person name="Salamov A."/>
            <person name="Andreopoulos B."/>
            <person name="Baker S.E."/>
            <person name="Barry K."/>
            <person name="Bills G."/>
            <person name="Bluhm B.H."/>
            <person name="Cannon C."/>
            <person name="Castanera R."/>
            <person name="Culley D.E."/>
            <person name="Daum C."/>
            <person name="Ezra D."/>
            <person name="Gonzalez J.B."/>
            <person name="Henrissat B."/>
            <person name="Kuo A."/>
            <person name="Liang C."/>
            <person name="Lipzen A."/>
            <person name="Lutzoni F."/>
            <person name="Magnuson J."/>
            <person name="Mondo S."/>
            <person name="Nolan M."/>
            <person name="Ohm R."/>
            <person name="Pangilinan J."/>
            <person name="Park H.-J."/>
            <person name="Ramirez L."/>
            <person name="Alfaro M."/>
            <person name="Sun H."/>
            <person name="Tritt A."/>
            <person name="Yoshinaga Y."/>
            <person name="Zwiers L.-H."/>
            <person name="Turgeon B.G."/>
            <person name="Goodwin S.B."/>
            <person name="Spatafora J.W."/>
            <person name="Crous P.W."/>
            <person name="Grigoriev I.V."/>
        </authorList>
    </citation>
    <scope>NUCLEOTIDE SEQUENCE</scope>
    <source>
        <strain evidence="4">CBS 394.84</strain>
    </source>
</reference>